<dbReference type="PANTHER" id="PTHR34382">
    <property type="entry name" value="PTS SYSTEM N,N'-DIACETYLCHITOBIOSE-SPECIFIC EIIA COMPONENT"/>
    <property type="match status" value="1"/>
</dbReference>
<dbReference type="STRING" id="1173111.SAMN05444955_11939"/>
<feature type="binding site" evidence="6">
    <location>
        <position position="86"/>
    </location>
    <ligand>
        <name>Mg(2+)</name>
        <dbReference type="ChEBI" id="CHEBI:18420"/>
        <note>ligand shared between all trimeric partners</note>
    </ligand>
</feature>
<feature type="modified residue" description="Phosphohistidine; by HPr" evidence="7">
    <location>
        <position position="83"/>
    </location>
</feature>
<keyword evidence="6" id="KW-0479">Metal-binding</keyword>
<sequence length="114" mass="13051">MDKLQLEKLTPEQIGFHLVLHSGNARSKIIQSLREYRAGNLSRSETLLDEAEEDLSHAQQIHFHLIQKEANGDKAAFSLLLMHAEDHLMSTLTMKDLVKELLEVFKAKDQSEEK</sequence>
<evidence type="ECO:0000256" key="7">
    <source>
        <dbReference type="PROSITE-ProRule" id="PRU00418"/>
    </source>
</evidence>
<evidence type="ECO:0000256" key="2">
    <source>
        <dbReference type="ARBA" id="ARBA00022597"/>
    </source>
</evidence>
<dbReference type="Pfam" id="PF02255">
    <property type="entry name" value="PTS_IIA"/>
    <property type="match status" value="1"/>
</dbReference>
<dbReference type="GO" id="GO:0009401">
    <property type="term" value="P:phosphoenolpyruvate-dependent sugar phosphotransferase system"/>
    <property type="evidence" value="ECO:0007669"/>
    <property type="project" value="UniProtKB-KW"/>
</dbReference>
<feature type="active site" description="Tele-phosphohistidine intermediate" evidence="5">
    <location>
        <position position="83"/>
    </location>
</feature>
<dbReference type="InterPro" id="IPR036542">
    <property type="entry name" value="PTS_IIA_lac/cel_sf"/>
</dbReference>
<evidence type="ECO:0000256" key="4">
    <source>
        <dbReference type="ARBA" id="ARBA00022683"/>
    </source>
</evidence>
<reference evidence="8 9" key="1">
    <citation type="submission" date="2016-10" db="EMBL/GenBank/DDBJ databases">
        <authorList>
            <person name="de Groot N.N."/>
        </authorList>
    </citation>
    <scope>NUCLEOTIDE SEQUENCE [LARGE SCALE GENOMIC DNA]</scope>
    <source>
        <strain evidence="8 9">DSM 46701</strain>
    </source>
</reference>
<evidence type="ECO:0000313" key="9">
    <source>
        <dbReference type="Proteomes" id="UP000199695"/>
    </source>
</evidence>
<dbReference type="PANTHER" id="PTHR34382:SF10">
    <property type="entry name" value="PTS SYSTEM OLIGO-BETA-MANNOSIDE-SPECIFIC EIIA COMPONENT"/>
    <property type="match status" value="1"/>
</dbReference>
<keyword evidence="1" id="KW-0813">Transport</keyword>
<dbReference type="PIRSF" id="PIRSF000699">
    <property type="entry name" value="PTS_IILac_III"/>
    <property type="match status" value="1"/>
</dbReference>
<evidence type="ECO:0000256" key="6">
    <source>
        <dbReference type="PIRSR" id="PIRSR000699-2"/>
    </source>
</evidence>
<accession>A0A1H8ISQ5</accession>
<organism evidence="8 9">
    <name type="scientific">Lihuaxuella thermophila</name>
    <dbReference type="NCBI Taxonomy" id="1173111"/>
    <lineage>
        <taxon>Bacteria</taxon>
        <taxon>Bacillati</taxon>
        <taxon>Bacillota</taxon>
        <taxon>Bacilli</taxon>
        <taxon>Bacillales</taxon>
        <taxon>Thermoactinomycetaceae</taxon>
        <taxon>Lihuaxuella</taxon>
    </lineage>
</organism>
<gene>
    <name evidence="8" type="ORF">SAMN05444955_11939</name>
</gene>
<keyword evidence="6" id="KW-0460">Magnesium</keyword>
<evidence type="ECO:0000256" key="1">
    <source>
        <dbReference type="ARBA" id="ARBA00022448"/>
    </source>
</evidence>
<dbReference type="Gene3D" id="1.20.58.80">
    <property type="entry name" value="Phosphotransferase system, lactose/cellobiose-type IIA subunit"/>
    <property type="match status" value="1"/>
</dbReference>
<proteinExistence type="predicted"/>
<protein>
    <submittedName>
        <fullName evidence="8">PTS system, cellobiose-specific IIA component</fullName>
    </submittedName>
</protein>
<dbReference type="PROSITE" id="PS51095">
    <property type="entry name" value="PTS_EIIA_TYPE_3"/>
    <property type="match status" value="1"/>
</dbReference>
<evidence type="ECO:0000313" key="8">
    <source>
        <dbReference type="EMBL" id="SEN71584.1"/>
    </source>
</evidence>
<dbReference type="AlphaFoldDB" id="A0A1H8ISQ5"/>
<keyword evidence="3" id="KW-0808">Transferase</keyword>
<name>A0A1H8ISQ5_9BACL</name>
<dbReference type="InterPro" id="IPR003188">
    <property type="entry name" value="PTS_IIA_lac/cel"/>
</dbReference>
<dbReference type="GO" id="GO:0046872">
    <property type="term" value="F:metal ion binding"/>
    <property type="evidence" value="ECO:0007669"/>
    <property type="project" value="UniProtKB-KW"/>
</dbReference>
<evidence type="ECO:0000256" key="3">
    <source>
        <dbReference type="ARBA" id="ARBA00022679"/>
    </source>
</evidence>
<comment type="cofactor">
    <cofactor evidence="6">
        <name>Mg(2+)</name>
        <dbReference type="ChEBI" id="CHEBI:18420"/>
    </cofactor>
    <text evidence="6">Binds 1 Mg(2+) ion per trimer.</text>
</comment>
<dbReference type="SUPFAM" id="SSF46973">
    <property type="entry name" value="Enzyme IIa from lactose specific PTS, IIa-lac"/>
    <property type="match status" value="1"/>
</dbReference>
<keyword evidence="9" id="KW-1185">Reference proteome</keyword>
<dbReference type="EMBL" id="FOCQ01000019">
    <property type="protein sequence ID" value="SEN71584.1"/>
    <property type="molecule type" value="Genomic_DNA"/>
</dbReference>
<evidence type="ECO:0000256" key="5">
    <source>
        <dbReference type="PIRSR" id="PIRSR000699-1"/>
    </source>
</evidence>
<dbReference type="CDD" id="cd00215">
    <property type="entry name" value="PTS_IIA_lac"/>
    <property type="match status" value="1"/>
</dbReference>
<dbReference type="OrthoDB" id="350602at2"/>
<dbReference type="GO" id="GO:0016740">
    <property type="term" value="F:transferase activity"/>
    <property type="evidence" value="ECO:0007669"/>
    <property type="project" value="UniProtKB-KW"/>
</dbReference>
<keyword evidence="4" id="KW-0598">Phosphotransferase system</keyword>
<keyword evidence="2" id="KW-0762">Sugar transport</keyword>
<dbReference type="RefSeq" id="WP_089972539.1">
    <property type="nucleotide sequence ID" value="NZ_FOCQ01000019.1"/>
</dbReference>
<dbReference type="Proteomes" id="UP000199695">
    <property type="component" value="Unassembled WGS sequence"/>
</dbReference>